<dbReference type="PANTHER" id="PTHR41700:SF1">
    <property type="entry name" value="N-ACETYLTRANSFERASE DOMAIN-CONTAINING PROTEIN"/>
    <property type="match status" value="1"/>
</dbReference>
<sequence length="266" mass="30488">MLDNVIIKQLTSLEELYEMQTLEKSVWSITPTPIPQTYTTLNHGGILLGAYMEKQMVGFIYSFPGFDGKDNYLCSHMLGILPAYRKSGLGVKMKLRQAEIAKEHGYTMMTWTFDPLESVNAYLNLHKLGARGMKYKENHYGDIGGKLNNGLPTDRIQVEWHFNEQRATCTPSLKEEYVLLQSSQDAEPLVTKPLSQIEKSRKRGYFVAVPANFQTLKQKEYPLALKWRLQSRKVFQSLFANGFVAKDLLRFNDTINYYYFAKGGAL</sequence>
<organism evidence="2 3">
    <name type="scientific">Virgibacillus chiguensis</name>
    <dbReference type="NCBI Taxonomy" id="411959"/>
    <lineage>
        <taxon>Bacteria</taxon>
        <taxon>Bacillati</taxon>
        <taxon>Bacillota</taxon>
        <taxon>Bacilli</taxon>
        <taxon>Bacillales</taxon>
        <taxon>Bacillaceae</taxon>
        <taxon>Virgibacillus</taxon>
    </lineage>
</organism>
<dbReference type="AlphaFoldDB" id="A0A1M5QSF1"/>
<feature type="domain" description="N-acetyltransferase" evidence="1">
    <location>
        <begin position="5"/>
        <end position="154"/>
    </location>
</feature>
<evidence type="ECO:0000313" key="2">
    <source>
        <dbReference type="EMBL" id="SHH16888.1"/>
    </source>
</evidence>
<dbReference type="Gene3D" id="3.40.630.30">
    <property type="match status" value="1"/>
</dbReference>
<dbReference type="InterPro" id="IPR016181">
    <property type="entry name" value="Acyl_CoA_acyltransferase"/>
</dbReference>
<accession>A0A1M5QSF1</accession>
<dbReference type="GO" id="GO:0016747">
    <property type="term" value="F:acyltransferase activity, transferring groups other than amino-acyl groups"/>
    <property type="evidence" value="ECO:0007669"/>
    <property type="project" value="InterPro"/>
</dbReference>
<dbReference type="EMBL" id="FQXD01000004">
    <property type="protein sequence ID" value="SHH16888.1"/>
    <property type="molecule type" value="Genomic_DNA"/>
</dbReference>
<name>A0A1M5QSF1_9BACI</name>
<dbReference type="OrthoDB" id="9797990at2"/>
<dbReference type="SUPFAM" id="SSF55729">
    <property type="entry name" value="Acyl-CoA N-acyltransferases (Nat)"/>
    <property type="match status" value="1"/>
</dbReference>
<dbReference type="InterPro" id="IPR000182">
    <property type="entry name" value="GNAT_dom"/>
</dbReference>
<dbReference type="Pfam" id="PF00583">
    <property type="entry name" value="Acetyltransf_1"/>
    <property type="match status" value="1"/>
</dbReference>
<protein>
    <submittedName>
        <fullName evidence="2">Predicted acetyltransferase, GNAT superfamily</fullName>
    </submittedName>
</protein>
<keyword evidence="3" id="KW-1185">Reference proteome</keyword>
<dbReference type="CDD" id="cd04301">
    <property type="entry name" value="NAT_SF"/>
    <property type="match status" value="1"/>
</dbReference>
<evidence type="ECO:0000313" key="3">
    <source>
        <dbReference type="Proteomes" id="UP000184079"/>
    </source>
</evidence>
<dbReference type="Proteomes" id="UP000184079">
    <property type="component" value="Unassembled WGS sequence"/>
</dbReference>
<proteinExistence type="predicted"/>
<reference evidence="3" key="1">
    <citation type="submission" date="2016-11" db="EMBL/GenBank/DDBJ databases">
        <authorList>
            <person name="Varghese N."/>
            <person name="Submissions S."/>
        </authorList>
    </citation>
    <scope>NUCLEOTIDE SEQUENCE [LARGE SCALE GENOMIC DNA]</scope>
    <source>
        <strain evidence="3">CGMCC 1.6496</strain>
    </source>
</reference>
<dbReference type="PANTHER" id="PTHR41700">
    <property type="entry name" value="GCN5-RELATED N-ACETYLTRANSFERASE"/>
    <property type="match status" value="1"/>
</dbReference>
<dbReference type="RefSeq" id="WP_073006662.1">
    <property type="nucleotide sequence ID" value="NZ_FQXD01000004.1"/>
</dbReference>
<gene>
    <name evidence="2" type="ORF">SAMN05421807_104254</name>
</gene>
<dbReference type="PROSITE" id="PS51186">
    <property type="entry name" value="GNAT"/>
    <property type="match status" value="1"/>
</dbReference>
<keyword evidence="2" id="KW-0808">Transferase</keyword>
<evidence type="ECO:0000259" key="1">
    <source>
        <dbReference type="PROSITE" id="PS51186"/>
    </source>
</evidence>
<dbReference type="InterPro" id="IPR038764">
    <property type="entry name" value="GNAT_N_AcTrfase_prd"/>
</dbReference>